<dbReference type="AlphaFoldDB" id="M8A840"/>
<dbReference type="PANTHER" id="PTHR15678:SF8">
    <property type="entry name" value="PROTEIN KINKY POLLEN"/>
    <property type="match status" value="1"/>
</dbReference>
<dbReference type="InterPro" id="IPR045167">
    <property type="entry name" value="Hobbit"/>
</dbReference>
<protein>
    <submittedName>
        <fullName evidence="2">Uncharacterized protein</fullName>
    </submittedName>
</protein>
<accession>M8A840</accession>
<name>M8A840_TRIUA</name>
<dbReference type="PANTHER" id="PTHR15678">
    <property type="entry name" value="ANTIGEN MLAA-22-RELATED"/>
    <property type="match status" value="1"/>
</dbReference>
<feature type="compositionally biased region" description="Basic and acidic residues" evidence="1">
    <location>
        <begin position="129"/>
        <end position="141"/>
    </location>
</feature>
<dbReference type="STRING" id="4572.M8A840"/>
<dbReference type="eggNOG" id="KOG1910">
    <property type="taxonomic scope" value="Eukaryota"/>
</dbReference>
<feature type="region of interest" description="Disordered" evidence="1">
    <location>
        <begin position="122"/>
        <end position="141"/>
    </location>
</feature>
<feature type="compositionally biased region" description="Gly residues" evidence="1">
    <location>
        <begin position="13"/>
        <end position="28"/>
    </location>
</feature>
<proteinExistence type="predicted"/>
<evidence type="ECO:0000256" key="1">
    <source>
        <dbReference type="SAM" id="MobiDB-lite"/>
    </source>
</evidence>
<dbReference type="Pfam" id="PF10344">
    <property type="entry name" value="Hobbit"/>
    <property type="match status" value="1"/>
</dbReference>
<organism evidence="2">
    <name type="scientific">Triticum urartu</name>
    <name type="common">Red wild einkorn</name>
    <name type="synonym">Crithodium urartu</name>
    <dbReference type="NCBI Taxonomy" id="4572"/>
    <lineage>
        <taxon>Eukaryota</taxon>
        <taxon>Viridiplantae</taxon>
        <taxon>Streptophyta</taxon>
        <taxon>Embryophyta</taxon>
        <taxon>Tracheophyta</taxon>
        <taxon>Spermatophyta</taxon>
        <taxon>Magnoliopsida</taxon>
        <taxon>Liliopsida</taxon>
        <taxon>Poales</taxon>
        <taxon>Poaceae</taxon>
        <taxon>BOP clade</taxon>
        <taxon>Pooideae</taxon>
        <taxon>Triticodae</taxon>
        <taxon>Triticeae</taxon>
        <taxon>Triticinae</taxon>
        <taxon>Triticum</taxon>
    </lineage>
</organism>
<gene>
    <name evidence="2" type="ORF">TRIUR3_17238</name>
</gene>
<dbReference type="EMBL" id="KD003465">
    <property type="protein sequence ID" value="EMS68637.1"/>
    <property type="molecule type" value="Genomic_DNA"/>
</dbReference>
<sequence>MTKSMMPLLEGTSDGGNRSGRTGDGGGSRRNMKPVQLPKTLRITAARANPNQSIELACFSSSPALLYIGPFSLNTCDPLEYFAVVTLFITLFRDKRIRVKNLDLMSGPIVVNLEEKLFTKKPSTSTVADQKDESTVDNKSAAKPEGSKLLSLNKKIDLIPEKLFVLPFEIVTCYIFFNVSFNMSKLDLKFLPKDHGLSINNEFGSISVRLMKSQPQNDLGVAPTHLWLETDVTDIHLLMDGSTSVLEVVKIATVVSANIPTQVGENNSV</sequence>
<reference evidence="2" key="1">
    <citation type="journal article" date="2013" name="Nature">
        <title>Draft genome of the wheat A-genome progenitor Triticum urartu.</title>
        <authorList>
            <person name="Ling H.Q."/>
            <person name="Zhao S."/>
            <person name="Liu D."/>
            <person name="Wang J."/>
            <person name="Sun H."/>
            <person name="Zhang C."/>
            <person name="Fan H."/>
            <person name="Li D."/>
            <person name="Dong L."/>
            <person name="Tao Y."/>
            <person name="Gao C."/>
            <person name="Wu H."/>
            <person name="Li Y."/>
            <person name="Cui Y."/>
            <person name="Guo X."/>
            <person name="Zheng S."/>
            <person name="Wang B."/>
            <person name="Yu K."/>
            <person name="Liang Q."/>
            <person name="Yang W."/>
            <person name="Lou X."/>
            <person name="Chen J."/>
            <person name="Feng M."/>
            <person name="Jian J."/>
            <person name="Zhang X."/>
            <person name="Luo G."/>
            <person name="Jiang Y."/>
            <person name="Liu J."/>
            <person name="Wang Z."/>
            <person name="Sha Y."/>
            <person name="Zhang B."/>
            <person name="Wu H."/>
            <person name="Tang D."/>
            <person name="Shen Q."/>
            <person name="Xue P."/>
            <person name="Zou S."/>
            <person name="Wang X."/>
            <person name="Liu X."/>
            <person name="Wang F."/>
            <person name="Yang Y."/>
            <person name="An X."/>
            <person name="Dong Z."/>
            <person name="Zhang K."/>
            <person name="Zhang X."/>
            <person name="Luo M.C."/>
            <person name="Dvorak J."/>
            <person name="Tong Y."/>
            <person name="Wang J."/>
            <person name="Yang H."/>
            <person name="Li Z."/>
            <person name="Wang D."/>
            <person name="Zhang A."/>
            <person name="Wang J."/>
        </authorList>
    </citation>
    <scope>NUCLEOTIDE SEQUENCE</scope>
</reference>
<evidence type="ECO:0000313" key="2">
    <source>
        <dbReference type="EMBL" id="EMS68637.1"/>
    </source>
</evidence>
<feature type="region of interest" description="Disordered" evidence="1">
    <location>
        <begin position="1"/>
        <end position="33"/>
    </location>
</feature>